<dbReference type="Gene3D" id="6.10.280.100">
    <property type="match status" value="1"/>
</dbReference>
<evidence type="ECO:0000313" key="2">
    <source>
        <dbReference type="EMBL" id="AAW47032.2"/>
    </source>
</evidence>
<protein>
    <submittedName>
        <fullName evidence="2">Uncharacterized protein</fullName>
    </submittedName>
</protein>
<dbReference type="Proteomes" id="UP000002149">
    <property type="component" value="Chromosome 14"/>
</dbReference>
<dbReference type="PaxDb" id="214684-Q5K7C7"/>
<organism evidence="2 3">
    <name type="scientific">Cryptococcus deneoformans (strain JEC21 / ATCC MYA-565)</name>
    <name type="common">Cryptococcus neoformans var. neoformans serotype D</name>
    <dbReference type="NCBI Taxonomy" id="214684"/>
    <lineage>
        <taxon>Eukaryota</taxon>
        <taxon>Fungi</taxon>
        <taxon>Dikarya</taxon>
        <taxon>Basidiomycota</taxon>
        <taxon>Agaricomycotina</taxon>
        <taxon>Tremellomycetes</taxon>
        <taxon>Tremellales</taxon>
        <taxon>Cryptococcaceae</taxon>
        <taxon>Cryptococcus</taxon>
        <taxon>Cryptococcus neoformans species complex</taxon>
    </lineage>
</organism>
<evidence type="ECO:0000256" key="1">
    <source>
        <dbReference type="SAM" id="MobiDB-lite"/>
    </source>
</evidence>
<dbReference type="InParanoid" id="Q5K7C7"/>
<dbReference type="KEGG" id="cne:CNN00320"/>
<reference evidence="2 3" key="1">
    <citation type="journal article" date="2005" name="Science">
        <title>The genome of the basidiomycetous yeast and human pathogen Cryptococcus neoformans.</title>
        <authorList>
            <person name="Loftus B.J."/>
            <person name="Fung E."/>
            <person name="Roncaglia P."/>
            <person name="Rowley D."/>
            <person name="Amedeo P."/>
            <person name="Bruno D."/>
            <person name="Vamathevan J."/>
            <person name="Miranda M."/>
            <person name="Anderson I.J."/>
            <person name="Fraser J.A."/>
            <person name="Allen J.E."/>
            <person name="Bosdet I.E."/>
            <person name="Brent M.R."/>
            <person name="Chiu R."/>
            <person name="Doering T.L."/>
            <person name="Donlin M.J."/>
            <person name="D'Souza C.A."/>
            <person name="Fox D.S."/>
            <person name="Grinberg V."/>
            <person name="Fu J."/>
            <person name="Fukushima M."/>
            <person name="Haas B.J."/>
            <person name="Huang J.C."/>
            <person name="Janbon G."/>
            <person name="Jones S.J."/>
            <person name="Koo H.L."/>
            <person name="Krzywinski M.I."/>
            <person name="Kwon-Chung J.K."/>
            <person name="Lengeler K.B."/>
            <person name="Maiti R."/>
            <person name="Marra M.A."/>
            <person name="Marra R.E."/>
            <person name="Mathewson C.A."/>
            <person name="Mitchell T.G."/>
            <person name="Pertea M."/>
            <person name="Riggs F.R."/>
            <person name="Salzberg S.L."/>
            <person name="Schein J.E."/>
            <person name="Shvartsbeyn A."/>
            <person name="Shin H."/>
            <person name="Shumway M."/>
            <person name="Specht C.A."/>
            <person name="Suh B.B."/>
            <person name="Tenney A."/>
            <person name="Utterback T.R."/>
            <person name="Wickes B.L."/>
            <person name="Wortman J.R."/>
            <person name="Wye N.H."/>
            <person name="Kronstad J.W."/>
            <person name="Lodge J.K."/>
            <person name="Heitman J."/>
            <person name="Davis R.W."/>
            <person name="Fraser C.M."/>
            <person name="Hyman R.W."/>
        </authorList>
    </citation>
    <scope>NUCLEOTIDE SEQUENCE [LARGE SCALE GENOMIC DNA]</scope>
    <source>
        <strain evidence="3">JEC21 / ATCC MYA-565</strain>
    </source>
</reference>
<dbReference type="EMBL" id="AE017356">
    <property type="protein sequence ID" value="AAW47032.2"/>
    <property type="molecule type" value="Genomic_DNA"/>
</dbReference>
<feature type="compositionally biased region" description="Polar residues" evidence="1">
    <location>
        <begin position="43"/>
        <end position="60"/>
    </location>
</feature>
<dbReference type="AlphaFoldDB" id="Q5K7C7"/>
<dbReference type="VEuPathDB" id="FungiDB:CNN00320"/>
<feature type="compositionally biased region" description="Basic and acidic residues" evidence="1">
    <location>
        <begin position="20"/>
        <end position="42"/>
    </location>
</feature>
<proteinExistence type="predicted"/>
<dbReference type="RefSeq" id="XP_024514045.1">
    <property type="nucleotide sequence ID" value="XM_024658361.1"/>
</dbReference>
<dbReference type="OrthoDB" id="2348401at2759"/>
<dbReference type="GeneID" id="3255433"/>
<keyword evidence="3" id="KW-1185">Reference proteome</keyword>
<evidence type="ECO:0000313" key="3">
    <source>
        <dbReference type="Proteomes" id="UP000002149"/>
    </source>
</evidence>
<name>Q5K7C7_CRYD1</name>
<sequence>MTFGQGNSEAASQHITPDAFKYDADKAKENVQQDVRRHDAFRQDTSSTANSLKPSGQQSLGDKVEQKTDQTQFEVQPDETKSVSQQTRDYVTPGNDSAGAVGSCTKSGTRSLVTAVKTPTSIRLNDSKAKC</sequence>
<dbReference type="HOGENOM" id="CLU_1845005_0_0_1"/>
<accession>Q5K7C7</accession>
<feature type="compositionally biased region" description="Polar residues" evidence="1">
    <location>
        <begin position="1"/>
        <end position="15"/>
    </location>
</feature>
<gene>
    <name evidence="2" type="ordered locus">CNN00320</name>
</gene>
<feature type="region of interest" description="Disordered" evidence="1">
    <location>
        <begin position="1"/>
        <end position="106"/>
    </location>
</feature>